<proteinExistence type="predicted"/>
<evidence type="ECO:0000256" key="1">
    <source>
        <dbReference type="SAM" id="SignalP"/>
    </source>
</evidence>
<feature type="domain" description="Snake toxin/toxin-like" evidence="2">
    <location>
        <begin position="28"/>
        <end position="95"/>
    </location>
</feature>
<organism evidence="3 4">
    <name type="scientific">Eptatretus burgeri</name>
    <name type="common">Inshore hagfish</name>
    <dbReference type="NCBI Taxonomy" id="7764"/>
    <lineage>
        <taxon>Eukaryota</taxon>
        <taxon>Metazoa</taxon>
        <taxon>Chordata</taxon>
        <taxon>Craniata</taxon>
        <taxon>Vertebrata</taxon>
        <taxon>Cyclostomata</taxon>
        <taxon>Myxini</taxon>
        <taxon>Myxiniformes</taxon>
        <taxon>Myxinidae</taxon>
        <taxon>Eptatretinae</taxon>
        <taxon>Eptatretus</taxon>
    </lineage>
</organism>
<feature type="signal peptide" evidence="1">
    <location>
        <begin position="1"/>
        <end position="20"/>
    </location>
</feature>
<reference evidence="3" key="1">
    <citation type="submission" date="2025-08" db="UniProtKB">
        <authorList>
            <consortium name="Ensembl"/>
        </authorList>
    </citation>
    <scope>IDENTIFICATION</scope>
</reference>
<keyword evidence="4" id="KW-1185">Reference proteome</keyword>
<feature type="chain" id="PRO_5034684842" description="Snake toxin/toxin-like domain-containing protein" evidence="1">
    <location>
        <begin position="21"/>
        <end position="122"/>
    </location>
</feature>
<accession>A0A8C4N8H3</accession>
<reference evidence="3" key="2">
    <citation type="submission" date="2025-09" db="UniProtKB">
        <authorList>
            <consortium name="Ensembl"/>
        </authorList>
    </citation>
    <scope>IDENTIFICATION</scope>
</reference>
<dbReference type="Pfam" id="PF00087">
    <property type="entry name" value="Toxin_TOLIP"/>
    <property type="match status" value="1"/>
</dbReference>
<keyword evidence="1" id="KW-0732">Signal</keyword>
<protein>
    <recommendedName>
        <fullName evidence="2">Snake toxin/toxin-like domain-containing protein</fullName>
    </recommendedName>
</protein>
<dbReference type="AlphaFoldDB" id="A0A8C4N8H3"/>
<sequence length="122" mass="13112">MAKSLFFFAIVLLGIYFGTGELLGTTLQCYHQVKGKAQSPKNCTSTDQRCASIKDKAGEVRKDCTTTVICKDNGKNAIFMGVNGTLKCCDKDLCNSGHSVTNGHFTVIIAVSACLSFFLTSL</sequence>
<dbReference type="Gene3D" id="2.10.60.10">
    <property type="entry name" value="CD59"/>
    <property type="match status" value="1"/>
</dbReference>
<dbReference type="InterPro" id="IPR045860">
    <property type="entry name" value="Snake_toxin-like_sf"/>
</dbReference>
<dbReference type="SUPFAM" id="SSF57302">
    <property type="entry name" value="Snake toxin-like"/>
    <property type="match status" value="1"/>
</dbReference>
<dbReference type="InterPro" id="IPR035076">
    <property type="entry name" value="Toxin/TOLIP"/>
</dbReference>
<evidence type="ECO:0000259" key="2">
    <source>
        <dbReference type="Pfam" id="PF00087"/>
    </source>
</evidence>
<evidence type="ECO:0000313" key="3">
    <source>
        <dbReference type="Ensembl" id="ENSEBUP00000000583.1"/>
    </source>
</evidence>
<evidence type="ECO:0000313" key="4">
    <source>
        <dbReference type="Proteomes" id="UP000694388"/>
    </source>
</evidence>
<name>A0A8C4N8H3_EPTBU</name>
<dbReference type="Proteomes" id="UP000694388">
    <property type="component" value="Unplaced"/>
</dbReference>
<dbReference type="Ensembl" id="ENSEBUT00000000885.1">
    <property type="protein sequence ID" value="ENSEBUP00000000583.1"/>
    <property type="gene ID" value="ENSEBUG00000000673.1"/>
</dbReference>